<feature type="region of interest" description="Disordered" evidence="7">
    <location>
        <begin position="336"/>
        <end position="355"/>
    </location>
</feature>
<feature type="transmembrane region" description="Helical" evidence="8">
    <location>
        <begin position="165"/>
        <end position="185"/>
    </location>
</feature>
<evidence type="ECO:0000259" key="10">
    <source>
        <dbReference type="Pfam" id="PF13967"/>
    </source>
</evidence>
<proteinExistence type="inferred from homology"/>
<evidence type="ECO:0000313" key="14">
    <source>
        <dbReference type="Proteomes" id="UP000332933"/>
    </source>
</evidence>
<evidence type="ECO:0000256" key="4">
    <source>
        <dbReference type="ARBA" id="ARBA00022692"/>
    </source>
</evidence>
<feature type="transmembrane region" description="Helical" evidence="8">
    <location>
        <begin position="38"/>
        <end position="55"/>
    </location>
</feature>
<feature type="transmembrane region" description="Helical" evidence="8">
    <location>
        <begin position="479"/>
        <end position="498"/>
    </location>
</feature>
<keyword evidence="4 8" id="KW-0812">Transmembrane</keyword>
<dbReference type="GO" id="GO:0005227">
    <property type="term" value="F:calcium-activated cation channel activity"/>
    <property type="evidence" value="ECO:0007669"/>
    <property type="project" value="InterPro"/>
</dbReference>
<organism evidence="13 14">
    <name type="scientific">Aphanomyces stellatus</name>
    <dbReference type="NCBI Taxonomy" id="120398"/>
    <lineage>
        <taxon>Eukaryota</taxon>
        <taxon>Sar</taxon>
        <taxon>Stramenopiles</taxon>
        <taxon>Oomycota</taxon>
        <taxon>Saprolegniomycetes</taxon>
        <taxon>Saprolegniales</taxon>
        <taxon>Verrucalvaceae</taxon>
        <taxon>Aphanomyces</taxon>
    </lineage>
</organism>
<dbReference type="EMBL" id="CAADRA010005557">
    <property type="protein sequence ID" value="VFT91118.1"/>
    <property type="molecule type" value="Genomic_DNA"/>
</dbReference>
<name>A0A485L1Z5_9STRA</name>
<dbReference type="PANTHER" id="PTHR13018:SF5">
    <property type="entry name" value="RE44586P"/>
    <property type="match status" value="1"/>
</dbReference>
<dbReference type="InterPro" id="IPR045122">
    <property type="entry name" value="Csc1-like"/>
</dbReference>
<feature type="domain" description="CSC1/OSCA1-like 7TM region" evidence="9">
    <location>
        <begin position="426"/>
        <end position="702"/>
    </location>
</feature>
<gene>
    <name evidence="13" type="primary">Aste57867_14293</name>
    <name evidence="12" type="ORF">As57867_014241</name>
    <name evidence="13" type="ORF">ASTE57867_14293</name>
</gene>
<keyword evidence="3" id="KW-0813">Transport</keyword>
<keyword evidence="6 8" id="KW-0472">Membrane</keyword>
<evidence type="ECO:0000259" key="11">
    <source>
        <dbReference type="Pfam" id="PF14703"/>
    </source>
</evidence>
<accession>A0A485L1Z5</accession>
<dbReference type="OrthoDB" id="1689567at2759"/>
<feature type="transmembrane region" description="Helical" evidence="8">
    <location>
        <begin position="123"/>
        <end position="145"/>
    </location>
</feature>
<reference evidence="12" key="2">
    <citation type="submission" date="2019-06" db="EMBL/GenBank/DDBJ databases">
        <title>Genomics analysis of Aphanomyces spp. identifies a new class of oomycete effector associated with host adaptation.</title>
        <authorList>
            <person name="Gaulin E."/>
        </authorList>
    </citation>
    <scope>NUCLEOTIDE SEQUENCE</scope>
    <source>
        <strain evidence="12">CBS 578.67</strain>
    </source>
</reference>
<dbReference type="EMBL" id="VJMH01005536">
    <property type="protein sequence ID" value="KAF0694853.1"/>
    <property type="molecule type" value="Genomic_DNA"/>
</dbReference>
<comment type="similarity">
    <text evidence="2">Belongs to the CSC1 (TC 1.A.17) family.</text>
</comment>
<dbReference type="Pfam" id="PF14703">
    <property type="entry name" value="PHM7_cyt"/>
    <property type="match status" value="2"/>
</dbReference>
<evidence type="ECO:0000313" key="12">
    <source>
        <dbReference type="EMBL" id="KAF0694853.1"/>
    </source>
</evidence>
<dbReference type="AlphaFoldDB" id="A0A485L1Z5"/>
<evidence type="ECO:0000313" key="13">
    <source>
        <dbReference type="EMBL" id="VFT91118.1"/>
    </source>
</evidence>
<sequence>MGLLTLLNTTVNSTLLNTTVGATAADGSSNSHHVLTSMKIYFVLFAVAVVVYEVVRQTPVCKLLFACRTRSPAFTCPFATTHVDARFLGWVAPALRLTDEEIMETCGLDSLVLIRFLRLGRKVALCGVFLSAFLFPVYATAHWTVTDVDTLDAISLNLLTDNDDRLWSAIVSLYVLSGYTLHLLLAEYKDFIERRHHFMSLWNAQQYSVVITELPRSLRTRENLTKYLDHLFPGQVHAVVVSIECKPLEKLVAQREKMRAKLEHALAQLAQSPGGTRPIHLVKSRGTTVDAIDHFGAKLDRLNAQIPIEIAALETMQSRLVDAMAEDRLEDAACVADSMGGGSKTTTQHRRKDDAESVPLNAAALLDAMHATAFVTFRTLQSAQMAQQLLQTSKPTKMLVEPAPPATDVLWENVGMSLGLRQSIQLVSLYATIAIVLFWTIPSSIVATLSSVDGLVKLVPSLAPTFAAHPWLEGLFKQLGALGLVIMTALAPVIFTLLSQREGHFSEQHIQSAVFQKLGYFQFIQIFFVSVIVGSVVDSLQAILDNPVSIITMLAKSIPAQAANFMSYLVVKTGLSLAFELFRVGPLLLSLVYHTLAPRLTPRERRARWCGLFPATEPGPLLHSQVLPDYYQAILLTLTFCPMSPVLCYFSLAYFLASDVVYRRQLLFVYNPAIDSTGLFWHPLYNFVVSAVLVAQFTLLGVLSLKKAPGPVIAAALLPLFTLLGHLNILHYYPRTATFLPLLDCVSIDLRRRRKDVAFGKTTYVQPALLARDPIQPDCEERGLAAAARAGRPSDEEDLNVYMLHDN</sequence>
<dbReference type="GO" id="GO:0005886">
    <property type="term" value="C:plasma membrane"/>
    <property type="evidence" value="ECO:0007669"/>
    <property type="project" value="TreeGrafter"/>
</dbReference>
<dbReference type="PANTHER" id="PTHR13018">
    <property type="entry name" value="PROBABLE MEMBRANE PROTEIN DUF221-RELATED"/>
    <property type="match status" value="1"/>
</dbReference>
<dbReference type="Pfam" id="PF02714">
    <property type="entry name" value="RSN1_7TM"/>
    <property type="match status" value="1"/>
</dbReference>
<evidence type="ECO:0000256" key="1">
    <source>
        <dbReference type="ARBA" id="ARBA00004141"/>
    </source>
</evidence>
<evidence type="ECO:0000256" key="2">
    <source>
        <dbReference type="ARBA" id="ARBA00007779"/>
    </source>
</evidence>
<evidence type="ECO:0000256" key="8">
    <source>
        <dbReference type="SAM" id="Phobius"/>
    </source>
</evidence>
<evidence type="ECO:0000259" key="9">
    <source>
        <dbReference type="Pfam" id="PF02714"/>
    </source>
</evidence>
<protein>
    <submittedName>
        <fullName evidence="13">Aste57867_14293 protein</fullName>
    </submittedName>
</protein>
<keyword evidence="5 8" id="KW-1133">Transmembrane helix</keyword>
<feature type="domain" description="CSC1/OSCA1-like cytosolic" evidence="11">
    <location>
        <begin position="371"/>
        <end position="413"/>
    </location>
</feature>
<dbReference type="InterPro" id="IPR027815">
    <property type="entry name" value="CSC1/OSCA1-like_cyt"/>
</dbReference>
<dbReference type="Proteomes" id="UP000332933">
    <property type="component" value="Unassembled WGS sequence"/>
</dbReference>
<evidence type="ECO:0000256" key="7">
    <source>
        <dbReference type="SAM" id="MobiDB-lite"/>
    </source>
</evidence>
<feature type="transmembrane region" description="Helical" evidence="8">
    <location>
        <begin position="684"/>
        <end position="705"/>
    </location>
</feature>
<reference evidence="13 14" key="1">
    <citation type="submission" date="2019-03" db="EMBL/GenBank/DDBJ databases">
        <authorList>
            <person name="Gaulin E."/>
            <person name="Dumas B."/>
        </authorList>
    </citation>
    <scope>NUCLEOTIDE SEQUENCE [LARGE SCALE GENOMIC DNA]</scope>
    <source>
        <strain evidence="13">CBS 568.67</strain>
    </source>
</reference>
<comment type="subcellular location">
    <subcellularLocation>
        <location evidence="1">Membrane</location>
        <topology evidence="1">Multi-pass membrane protein</topology>
    </subcellularLocation>
</comment>
<evidence type="ECO:0000256" key="6">
    <source>
        <dbReference type="ARBA" id="ARBA00023136"/>
    </source>
</evidence>
<feature type="transmembrane region" description="Helical" evidence="8">
    <location>
        <begin position="633"/>
        <end position="657"/>
    </location>
</feature>
<feature type="transmembrane region" description="Helical" evidence="8">
    <location>
        <begin position="426"/>
        <end position="449"/>
    </location>
</feature>
<dbReference type="InterPro" id="IPR032880">
    <property type="entry name" value="CSC1/OSCA1-like_N"/>
</dbReference>
<feature type="domain" description="CSC1/OSCA1-like N-terminal transmembrane" evidence="10">
    <location>
        <begin position="34"/>
        <end position="186"/>
    </location>
</feature>
<dbReference type="Pfam" id="PF13967">
    <property type="entry name" value="RSN1_TM"/>
    <property type="match status" value="1"/>
</dbReference>
<feature type="transmembrane region" description="Helical" evidence="8">
    <location>
        <begin position="518"/>
        <end position="537"/>
    </location>
</feature>
<dbReference type="InterPro" id="IPR003864">
    <property type="entry name" value="CSC1/OSCA1-like_7TM"/>
</dbReference>
<feature type="transmembrane region" description="Helical" evidence="8">
    <location>
        <begin position="712"/>
        <end position="733"/>
    </location>
</feature>
<keyword evidence="14" id="KW-1185">Reference proteome</keyword>
<evidence type="ECO:0000256" key="3">
    <source>
        <dbReference type="ARBA" id="ARBA00022448"/>
    </source>
</evidence>
<feature type="domain" description="CSC1/OSCA1-like cytosolic" evidence="11">
    <location>
        <begin position="206"/>
        <end position="315"/>
    </location>
</feature>
<evidence type="ECO:0000256" key="5">
    <source>
        <dbReference type="ARBA" id="ARBA00022989"/>
    </source>
</evidence>